<feature type="compositionally biased region" description="Low complexity" evidence="12">
    <location>
        <begin position="376"/>
        <end position="395"/>
    </location>
</feature>
<evidence type="ECO:0000256" key="12">
    <source>
        <dbReference type="SAM" id="MobiDB-lite"/>
    </source>
</evidence>
<keyword evidence="4 11" id="KW-0812">Transmembrane</keyword>
<dbReference type="PROSITE" id="PS00237">
    <property type="entry name" value="G_PROTEIN_RECEP_F1_1"/>
    <property type="match status" value="1"/>
</dbReference>
<dbReference type="PRINTS" id="PR00237">
    <property type="entry name" value="GPCRRHODOPSN"/>
</dbReference>
<dbReference type="OrthoDB" id="5959154at2759"/>
<evidence type="ECO:0000256" key="6">
    <source>
        <dbReference type="ARBA" id="ARBA00023040"/>
    </source>
</evidence>
<evidence type="ECO:0000256" key="1">
    <source>
        <dbReference type="ARBA" id="ARBA00004651"/>
    </source>
</evidence>
<evidence type="ECO:0000256" key="5">
    <source>
        <dbReference type="ARBA" id="ARBA00022989"/>
    </source>
</evidence>
<feature type="transmembrane region" description="Helical" evidence="13">
    <location>
        <begin position="193"/>
        <end position="214"/>
    </location>
</feature>
<feature type="domain" description="G-protein coupled receptors family 1 profile" evidence="14">
    <location>
        <begin position="48"/>
        <end position="329"/>
    </location>
</feature>
<name>A0A835CSL5_APHGI</name>
<dbReference type="PANTHER" id="PTHR11866">
    <property type="entry name" value="G-PROTEIN COUPLED RECEPTOR FAMILY 1 MEMBER"/>
    <property type="match status" value="1"/>
</dbReference>
<dbReference type="GO" id="GO:0007189">
    <property type="term" value="P:adenylate cyclase-activating G protein-coupled receptor signaling pathway"/>
    <property type="evidence" value="ECO:0007669"/>
    <property type="project" value="TreeGrafter"/>
</dbReference>
<evidence type="ECO:0000256" key="10">
    <source>
        <dbReference type="ARBA" id="ARBA00023224"/>
    </source>
</evidence>
<dbReference type="InterPro" id="IPR000276">
    <property type="entry name" value="GPCR_Rhodpsn"/>
</dbReference>
<dbReference type="PROSITE" id="PS50262">
    <property type="entry name" value="G_PROTEIN_RECEP_F1_2"/>
    <property type="match status" value="1"/>
</dbReference>
<evidence type="ECO:0000256" key="13">
    <source>
        <dbReference type="SAM" id="Phobius"/>
    </source>
</evidence>
<evidence type="ECO:0000256" key="8">
    <source>
        <dbReference type="ARBA" id="ARBA00023170"/>
    </source>
</evidence>
<dbReference type="GO" id="GO:0004930">
    <property type="term" value="F:G protein-coupled receptor activity"/>
    <property type="evidence" value="ECO:0007669"/>
    <property type="project" value="UniProtKB-KW"/>
</dbReference>
<dbReference type="AlphaFoldDB" id="A0A835CSL5"/>
<organism evidence="15 16">
    <name type="scientific">Aphidius gifuensis</name>
    <name type="common">Parasitoid wasp</name>
    <dbReference type="NCBI Taxonomy" id="684658"/>
    <lineage>
        <taxon>Eukaryota</taxon>
        <taxon>Metazoa</taxon>
        <taxon>Ecdysozoa</taxon>
        <taxon>Arthropoda</taxon>
        <taxon>Hexapoda</taxon>
        <taxon>Insecta</taxon>
        <taxon>Pterygota</taxon>
        <taxon>Neoptera</taxon>
        <taxon>Endopterygota</taxon>
        <taxon>Hymenoptera</taxon>
        <taxon>Apocrita</taxon>
        <taxon>Ichneumonoidea</taxon>
        <taxon>Braconidae</taxon>
        <taxon>Aphidiinae</taxon>
        <taxon>Aphidius</taxon>
    </lineage>
</organism>
<keyword evidence="8 11" id="KW-0675">Receptor</keyword>
<dbReference type="Gene3D" id="1.20.1070.10">
    <property type="entry name" value="Rhodopsin 7-helix transmembrane proteins"/>
    <property type="match status" value="1"/>
</dbReference>
<evidence type="ECO:0000313" key="15">
    <source>
        <dbReference type="EMBL" id="KAF7994084.1"/>
    </source>
</evidence>
<comment type="subcellular location">
    <subcellularLocation>
        <location evidence="1">Cell membrane</location>
        <topology evidence="1">Multi-pass membrane protein</topology>
    </subcellularLocation>
</comment>
<dbReference type="PANTHER" id="PTHR11866:SF16">
    <property type="entry name" value="PROSTAGLANDIN E2 RECEPTOR EP4 SUBTYPE-LIKE PROTEIN"/>
    <property type="match status" value="1"/>
</dbReference>
<keyword evidence="9" id="KW-0325">Glycoprotein</keyword>
<dbReference type="EMBL" id="JACMRX010000003">
    <property type="protein sequence ID" value="KAF7994084.1"/>
    <property type="molecule type" value="Genomic_DNA"/>
</dbReference>
<dbReference type="Proteomes" id="UP000639338">
    <property type="component" value="Unassembled WGS sequence"/>
</dbReference>
<feature type="transmembrane region" description="Helical" evidence="13">
    <location>
        <begin position="36"/>
        <end position="57"/>
    </location>
</feature>
<evidence type="ECO:0000259" key="14">
    <source>
        <dbReference type="PROSITE" id="PS50262"/>
    </source>
</evidence>
<sequence>MESNETTWSIFDMESTTMTTNIITAPRRHVTFASQIILTLVYICGVIGNISALLILFFRDKRRNRKHLLMLRCLAINDLVALLGMLVQMYGTIYGGWSGTKTTCSLRIVWRLFGLFSGCVAIVMAVERWLALTRPFVYQKRVTYPVIVRCMVGLWLTALTLTILPIFGFGIYYESGKCKRYREATEPEDIAYAYVWFSFGTLLCVSIVFCNLAVSNALRALGRRNGSLRRVSRSSAKSPPHRIHQLSSLVDDSSQVGSTVEERAFAKLMTVLSFSFVICWMPQMISIPLAQYNIGLPTSAIVTKKGIIIFQIIADIFLCIHFTLDPYFYVLFRRQTMPLLKPICRFCRSANSPGSSFNGTSDHHMSSGGDPPTPVTEVPSSLLSESTETHTLMVL</sequence>
<evidence type="ECO:0000256" key="2">
    <source>
        <dbReference type="ARBA" id="ARBA00010663"/>
    </source>
</evidence>
<comment type="similarity">
    <text evidence="2 11">Belongs to the G-protein coupled receptor 1 family.</text>
</comment>
<keyword evidence="7 13" id="KW-0472">Membrane</keyword>
<keyword evidence="16" id="KW-1185">Reference proteome</keyword>
<dbReference type="GO" id="GO:0005886">
    <property type="term" value="C:plasma membrane"/>
    <property type="evidence" value="ECO:0007669"/>
    <property type="project" value="UniProtKB-SubCell"/>
</dbReference>
<keyword evidence="6 11" id="KW-0297">G-protein coupled receptor</keyword>
<accession>A0A835CSL5</accession>
<keyword evidence="10 11" id="KW-0807">Transducer</keyword>
<feature type="transmembrane region" description="Helical" evidence="13">
    <location>
        <begin position="146"/>
        <end position="173"/>
    </location>
</feature>
<keyword evidence="5 13" id="KW-1133">Transmembrane helix</keyword>
<dbReference type="InterPro" id="IPR008365">
    <property type="entry name" value="Prostanoid_rcpt"/>
</dbReference>
<feature type="transmembrane region" description="Helical" evidence="13">
    <location>
        <begin position="268"/>
        <end position="287"/>
    </location>
</feature>
<protein>
    <recommendedName>
        <fullName evidence="14">G-protein coupled receptors family 1 profile domain-containing protein</fullName>
    </recommendedName>
</protein>
<feature type="transmembrane region" description="Helical" evidence="13">
    <location>
        <begin position="108"/>
        <end position="126"/>
    </location>
</feature>
<comment type="caution">
    <text evidence="15">The sequence shown here is derived from an EMBL/GenBank/DDBJ whole genome shotgun (WGS) entry which is preliminary data.</text>
</comment>
<evidence type="ECO:0000256" key="11">
    <source>
        <dbReference type="RuleBase" id="RU000688"/>
    </source>
</evidence>
<dbReference type="Pfam" id="PF00001">
    <property type="entry name" value="7tm_1"/>
    <property type="match status" value="1"/>
</dbReference>
<evidence type="ECO:0000256" key="4">
    <source>
        <dbReference type="ARBA" id="ARBA00022692"/>
    </source>
</evidence>
<reference evidence="15 16" key="1">
    <citation type="submission" date="2020-08" db="EMBL/GenBank/DDBJ databases">
        <title>Aphidius gifuensis genome sequencing and assembly.</title>
        <authorList>
            <person name="Du Z."/>
        </authorList>
    </citation>
    <scope>NUCLEOTIDE SEQUENCE [LARGE SCALE GENOMIC DNA]</scope>
    <source>
        <strain evidence="15">YNYX2018</strain>
        <tissue evidence="15">Adults</tissue>
    </source>
</reference>
<feature type="region of interest" description="Disordered" evidence="12">
    <location>
        <begin position="357"/>
        <end position="395"/>
    </location>
</feature>
<gene>
    <name evidence="15" type="ORF">HCN44_011353</name>
</gene>
<evidence type="ECO:0000256" key="9">
    <source>
        <dbReference type="ARBA" id="ARBA00023180"/>
    </source>
</evidence>
<dbReference type="InterPro" id="IPR017452">
    <property type="entry name" value="GPCR_Rhodpsn_7TM"/>
</dbReference>
<feature type="transmembrane region" description="Helical" evidence="13">
    <location>
        <begin position="307"/>
        <end position="332"/>
    </location>
</feature>
<dbReference type="GO" id="GO:0007204">
    <property type="term" value="P:positive regulation of cytosolic calcium ion concentration"/>
    <property type="evidence" value="ECO:0007669"/>
    <property type="project" value="TreeGrafter"/>
</dbReference>
<proteinExistence type="inferred from homology"/>
<evidence type="ECO:0000313" key="16">
    <source>
        <dbReference type="Proteomes" id="UP000639338"/>
    </source>
</evidence>
<keyword evidence="3" id="KW-1003">Cell membrane</keyword>
<evidence type="ECO:0000256" key="3">
    <source>
        <dbReference type="ARBA" id="ARBA00022475"/>
    </source>
</evidence>
<evidence type="ECO:0000256" key="7">
    <source>
        <dbReference type="ARBA" id="ARBA00023136"/>
    </source>
</evidence>
<dbReference type="SUPFAM" id="SSF81321">
    <property type="entry name" value="Family A G protein-coupled receptor-like"/>
    <property type="match status" value="1"/>
</dbReference>